<evidence type="ECO:0008006" key="2">
    <source>
        <dbReference type="Google" id="ProtNLM"/>
    </source>
</evidence>
<accession>A0A1G4NUR9</accession>
<gene>
    <name evidence="1" type="primary">ycf41</name>
    <name evidence="1" type="ORF">J0158_105</name>
</gene>
<protein>
    <recommendedName>
        <fullName evidence="2">Single-stranded DNA binding protein</fullName>
    </recommendedName>
</protein>
<proteinExistence type="predicted"/>
<keyword evidence="1" id="KW-0150">Chloroplast</keyword>
<geneLocation type="chloroplast" evidence="1"/>
<dbReference type="EMBL" id="LT622868">
    <property type="protein sequence ID" value="SCW22354.1"/>
    <property type="molecule type" value="Genomic_DNA"/>
</dbReference>
<dbReference type="RefSeq" id="YP_009314100.1">
    <property type="nucleotide sequence ID" value="NC_031660.1"/>
</dbReference>
<dbReference type="AlphaFoldDB" id="A0A1G4NUR9"/>
<keyword evidence="1" id="KW-0934">Plastid</keyword>
<reference evidence="1" key="1">
    <citation type="submission" date="2016-10" db="EMBL/GenBank/DDBJ databases">
        <title>Chloroplast genomes as a tool to resolve red algal phylogenies: a case study in the Nemaliales.</title>
        <authorList>
            <person name="Costa J.F."/>
            <person name="Lin S.M."/>
            <person name="Macaya E.C."/>
            <person name="Fernandez-Garcia C."/>
            <person name="Verbruggen H."/>
        </authorList>
    </citation>
    <scope>NUCLEOTIDE SEQUENCE</scope>
    <source>
        <strain evidence="1">J.0158</strain>
    </source>
</reference>
<evidence type="ECO:0000313" key="1">
    <source>
        <dbReference type="EMBL" id="SCW22354.1"/>
    </source>
</evidence>
<name>A0A1G4NUR9_9FLOR</name>
<reference evidence="1" key="2">
    <citation type="submission" date="2016-10" db="EMBL/GenBank/DDBJ databases">
        <authorList>
            <person name="de Groot N.N."/>
        </authorList>
    </citation>
    <scope>NUCLEOTIDE SEQUENCE</scope>
    <source>
        <strain evidence="1">J.0158</strain>
    </source>
</reference>
<dbReference type="GeneID" id="30000591"/>
<organism evidence="1">
    <name type="scientific">Izziella formosana</name>
    <dbReference type="NCBI Taxonomy" id="1653389"/>
    <lineage>
        <taxon>Eukaryota</taxon>
        <taxon>Rhodophyta</taxon>
        <taxon>Florideophyceae</taxon>
        <taxon>Nemaliophycidae</taxon>
        <taxon>Nemaliales</taxon>
        <taxon>Liagoraceae</taxon>
        <taxon>Izziella</taxon>
    </lineage>
</organism>
<sequence length="92" mass="10497">MQINVLTVQISTKPQKQLEKASITFFAKVLNAARGEPYYYMKATAWGDSGRNIINLYSKGDYIIVENYITYAPEINANILVITREHPIFLPD</sequence>